<dbReference type="Pfam" id="PF08450">
    <property type="entry name" value="SGL"/>
    <property type="match status" value="1"/>
</dbReference>
<dbReference type="AlphaFoldDB" id="A0A6N9HQA2"/>
<dbReference type="PANTHER" id="PTHR10907:SF47">
    <property type="entry name" value="REGUCALCIN"/>
    <property type="match status" value="1"/>
</dbReference>
<dbReference type="GO" id="GO:0004341">
    <property type="term" value="F:gluconolactonase activity"/>
    <property type="evidence" value="ECO:0007669"/>
    <property type="project" value="TreeGrafter"/>
</dbReference>
<reference evidence="5 6" key="1">
    <citation type="submission" date="2019-12" db="EMBL/GenBank/DDBJ databases">
        <title>Novel species isolated from a subtropical stream in China.</title>
        <authorList>
            <person name="Lu H."/>
        </authorList>
    </citation>
    <scope>NUCLEOTIDE SEQUENCE [LARGE SCALE GENOMIC DNA]</scope>
    <source>
        <strain evidence="5 6">DS3</strain>
    </source>
</reference>
<proteinExistence type="inferred from homology"/>
<keyword evidence="3" id="KW-0479">Metal-binding</keyword>
<dbReference type="PRINTS" id="PR01790">
    <property type="entry name" value="SMP30FAMILY"/>
</dbReference>
<evidence type="ECO:0000259" key="4">
    <source>
        <dbReference type="Pfam" id="PF08450"/>
    </source>
</evidence>
<evidence type="ECO:0000256" key="2">
    <source>
        <dbReference type="PIRSR" id="PIRSR605511-1"/>
    </source>
</evidence>
<name>A0A6N9HQA2_9BURK</name>
<evidence type="ECO:0000313" key="5">
    <source>
        <dbReference type="EMBL" id="MYN05433.1"/>
    </source>
</evidence>
<evidence type="ECO:0000256" key="3">
    <source>
        <dbReference type="PIRSR" id="PIRSR605511-2"/>
    </source>
</evidence>
<dbReference type="GO" id="GO:0005509">
    <property type="term" value="F:calcium ion binding"/>
    <property type="evidence" value="ECO:0007669"/>
    <property type="project" value="TreeGrafter"/>
</dbReference>
<dbReference type="Proteomes" id="UP000448575">
    <property type="component" value="Unassembled WGS sequence"/>
</dbReference>
<dbReference type="InterPro" id="IPR013658">
    <property type="entry name" value="SGL"/>
</dbReference>
<dbReference type="Gene3D" id="2.120.10.30">
    <property type="entry name" value="TolB, C-terminal domain"/>
    <property type="match status" value="1"/>
</dbReference>
<dbReference type="PANTHER" id="PTHR10907">
    <property type="entry name" value="REGUCALCIN"/>
    <property type="match status" value="1"/>
</dbReference>
<protein>
    <submittedName>
        <fullName evidence="5">Gluconolaconase</fullName>
    </submittedName>
</protein>
<comment type="similarity">
    <text evidence="1">Belongs to the SMP-30/CGR1 family.</text>
</comment>
<dbReference type="InterPro" id="IPR011042">
    <property type="entry name" value="6-blade_b-propeller_TolB-like"/>
</dbReference>
<feature type="binding site" evidence="3">
    <location>
        <position position="17"/>
    </location>
    <ligand>
        <name>a divalent metal cation</name>
        <dbReference type="ChEBI" id="CHEBI:60240"/>
    </ligand>
</feature>
<comment type="caution">
    <text evidence="5">The sequence shown here is derived from an EMBL/GenBank/DDBJ whole genome shotgun (WGS) entry which is preliminary data.</text>
</comment>
<dbReference type="EMBL" id="WWCJ01000029">
    <property type="protein sequence ID" value="MYN05433.1"/>
    <property type="molecule type" value="Genomic_DNA"/>
</dbReference>
<feature type="active site" description="Proton donor/acceptor" evidence="2">
    <location>
        <position position="194"/>
    </location>
</feature>
<feature type="binding site" evidence="3">
    <location>
        <position position="150"/>
    </location>
    <ligand>
        <name>a divalent metal cation</name>
        <dbReference type="ChEBI" id="CHEBI:60240"/>
    </ligand>
</feature>
<feature type="domain" description="SMP-30/Gluconolactonase/LRE-like region" evidence="4">
    <location>
        <begin position="15"/>
        <end position="252"/>
    </location>
</feature>
<feature type="binding site" evidence="3">
    <location>
        <position position="100"/>
    </location>
    <ligand>
        <name>substrate</name>
    </ligand>
</feature>
<dbReference type="InterPro" id="IPR005511">
    <property type="entry name" value="SMP-30"/>
</dbReference>
<evidence type="ECO:0000313" key="6">
    <source>
        <dbReference type="Proteomes" id="UP000448575"/>
    </source>
</evidence>
<evidence type="ECO:0000256" key="1">
    <source>
        <dbReference type="ARBA" id="ARBA00008853"/>
    </source>
</evidence>
<dbReference type="SUPFAM" id="SSF63829">
    <property type="entry name" value="Calcium-dependent phosphotriesterase"/>
    <property type="match status" value="1"/>
</dbReference>
<gene>
    <name evidence="5" type="ORF">GTP41_25390</name>
</gene>
<sequence>MGSTARALTAHCDMLGEGVHWCADSKRLWWTDIEGAALYSCASNGNMLRRWEMPERVASLAPTSRQGVVLLGMATRLALFNVADRNIHTLHQLDLPQGVRINDGRCDRSGRFVFGTMNEAPGHAALGRFYRLNSDFALEMLDLPPVGIANSICFSPDGATMYFCDSRDSRILCCDYPSLANVRVFATLAIGVPDGACVDAGGHLWTAQWGGWQLARYTPQGELERTLPLPVAQPGSLSLGGEGMDELFVTSSRQSLSPAQLALQPRAGALFRVSVMEVRGLAESRFQIHAH</sequence>
<feature type="binding site" evidence="3">
    <location>
        <position position="102"/>
    </location>
    <ligand>
        <name>substrate</name>
    </ligand>
</feature>
<dbReference type="GO" id="GO:0019853">
    <property type="term" value="P:L-ascorbic acid biosynthetic process"/>
    <property type="evidence" value="ECO:0007669"/>
    <property type="project" value="TreeGrafter"/>
</dbReference>
<keyword evidence="6" id="KW-1185">Reference proteome</keyword>
<accession>A0A6N9HQA2</accession>
<organism evidence="5 6">
    <name type="scientific">Pseudoduganella guangdongensis</name>
    <dbReference type="NCBI Taxonomy" id="2692179"/>
    <lineage>
        <taxon>Bacteria</taxon>
        <taxon>Pseudomonadati</taxon>
        <taxon>Pseudomonadota</taxon>
        <taxon>Betaproteobacteria</taxon>
        <taxon>Burkholderiales</taxon>
        <taxon>Oxalobacteraceae</taxon>
        <taxon>Telluria group</taxon>
        <taxon>Pseudoduganella</taxon>
    </lineage>
</organism>
<comment type="cofactor">
    <cofactor evidence="3">
        <name>Zn(2+)</name>
        <dbReference type="ChEBI" id="CHEBI:29105"/>
    </cofactor>
    <text evidence="3">Binds 1 divalent metal cation per subunit.</text>
</comment>
<keyword evidence="3" id="KW-0862">Zinc</keyword>
<feature type="binding site" evidence="3">
    <location>
        <position position="194"/>
    </location>
    <ligand>
        <name>a divalent metal cation</name>
        <dbReference type="ChEBI" id="CHEBI:60240"/>
    </ligand>
</feature>